<evidence type="ECO:0000259" key="1">
    <source>
        <dbReference type="PROSITE" id="PS50835"/>
    </source>
</evidence>
<dbReference type="CDD" id="cd00096">
    <property type="entry name" value="Ig"/>
    <property type="match status" value="1"/>
</dbReference>
<dbReference type="AlphaFoldDB" id="A0ABD0R8C2"/>
<dbReference type="InterPro" id="IPR013098">
    <property type="entry name" value="Ig_I-set"/>
</dbReference>
<dbReference type="InterPro" id="IPR013783">
    <property type="entry name" value="Ig-like_fold"/>
</dbReference>
<dbReference type="SUPFAM" id="SSF48726">
    <property type="entry name" value="Immunoglobulin"/>
    <property type="match status" value="1"/>
</dbReference>
<feature type="domain" description="Ig-like" evidence="1">
    <location>
        <begin position="1"/>
        <end position="70"/>
    </location>
</feature>
<dbReference type="EMBL" id="JAMKFB020000005">
    <property type="protein sequence ID" value="KAL0193996.1"/>
    <property type="molecule type" value="Genomic_DNA"/>
</dbReference>
<dbReference type="Proteomes" id="UP001529510">
    <property type="component" value="Unassembled WGS sequence"/>
</dbReference>
<dbReference type="InterPro" id="IPR036179">
    <property type="entry name" value="Ig-like_dom_sf"/>
</dbReference>
<sequence>NFTISCIEVESLPPAKTVWMQNGKIINTTSKYIVSENNPNYKLTIINVTKKDEGTYYCYSENPLGERELE</sequence>
<comment type="caution">
    <text evidence="2">The sequence shown here is derived from an EMBL/GenBank/DDBJ whole genome shotgun (WGS) entry which is preliminary data.</text>
</comment>
<proteinExistence type="predicted"/>
<protein>
    <recommendedName>
        <fullName evidence="1">Ig-like domain-containing protein</fullName>
    </recommendedName>
</protein>
<dbReference type="Pfam" id="PF07679">
    <property type="entry name" value="I-set"/>
    <property type="match status" value="1"/>
</dbReference>
<reference evidence="2 3" key="1">
    <citation type="submission" date="2024-05" db="EMBL/GenBank/DDBJ databases">
        <title>Genome sequencing and assembly of Indian major carp, Cirrhinus mrigala (Hamilton, 1822).</title>
        <authorList>
            <person name="Mohindra V."/>
            <person name="Chowdhury L.M."/>
            <person name="Lal K."/>
            <person name="Jena J.K."/>
        </authorList>
    </citation>
    <scope>NUCLEOTIDE SEQUENCE [LARGE SCALE GENOMIC DNA]</scope>
    <source>
        <strain evidence="2">CM1030</strain>
        <tissue evidence="2">Blood</tissue>
    </source>
</reference>
<organism evidence="2 3">
    <name type="scientific">Cirrhinus mrigala</name>
    <name type="common">Mrigala</name>
    <dbReference type="NCBI Taxonomy" id="683832"/>
    <lineage>
        <taxon>Eukaryota</taxon>
        <taxon>Metazoa</taxon>
        <taxon>Chordata</taxon>
        <taxon>Craniata</taxon>
        <taxon>Vertebrata</taxon>
        <taxon>Euteleostomi</taxon>
        <taxon>Actinopterygii</taxon>
        <taxon>Neopterygii</taxon>
        <taxon>Teleostei</taxon>
        <taxon>Ostariophysi</taxon>
        <taxon>Cypriniformes</taxon>
        <taxon>Cyprinidae</taxon>
        <taxon>Labeoninae</taxon>
        <taxon>Labeonini</taxon>
        <taxon>Cirrhinus</taxon>
    </lineage>
</organism>
<dbReference type="PROSITE" id="PS50835">
    <property type="entry name" value="IG_LIKE"/>
    <property type="match status" value="1"/>
</dbReference>
<dbReference type="Gene3D" id="2.60.40.10">
    <property type="entry name" value="Immunoglobulins"/>
    <property type="match status" value="1"/>
</dbReference>
<accession>A0ABD0R8C2</accession>
<feature type="non-terminal residue" evidence="2">
    <location>
        <position position="70"/>
    </location>
</feature>
<keyword evidence="3" id="KW-1185">Reference proteome</keyword>
<evidence type="ECO:0000313" key="3">
    <source>
        <dbReference type="Proteomes" id="UP001529510"/>
    </source>
</evidence>
<evidence type="ECO:0000313" key="2">
    <source>
        <dbReference type="EMBL" id="KAL0193996.1"/>
    </source>
</evidence>
<dbReference type="InterPro" id="IPR007110">
    <property type="entry name" value="Ig-like_dom"/>
</dbReference>
<gene>
    <name evidence="2" type="ORF">M9458_012292</name>
</gene>
<name>A0ABD0R8C2_CIRMR</name>
<feature type="non-terminal residue" evidence="2">
    <location>
        <position position="1"/>
    </location>
</feature>